<evidence type="ECO:0000313" key="2">
    <source>
        <dbReference type="EMBL" id="KKL52414.1"/>
    </source>
</evidence>
<dbReference type="Pfam" id="PF04991">
    <property type="entry name" value="LicD"/>
    <property type="match status" value="1"/>
</dbReference>
<accession>A0A0F9CT74</accession>
<dbReference type="PANTHER" id="PTHR13627">
    <property type="entry name" value="FUKUTIN RELATED PROTEIN"/>
    <property type="match status" value="1"/>
</dbReference>
<name>A0A0F9CT74_9ZZZZ</name>
<protein>
    <recommendedName>
        <fullName evidence="1">LicD/FKTN/FKRP nucleotidyltransferase domain-containing protein</fullName>
    </recommendedName>
</protein>
<evidence type="ECO:0000259" key="1">
    <source>
        <dbReference type="Pfam" id="PF04991"/>
    </source>
</evidence>
<dbReference type="PANTHER" id="PTHR13627:SF31">
    <property type="entry name" value="RIBITOL 5-PHOSPHATE TRANSFERASE FKRP"/>
    <property type="match status" value="1"/>
</dbReference>
<dbReference type="InterPro" id="IPR052613">
    <property type="entry name" value="LicD_transferase"/>
</dbReference>
<dbReference type="GO" id="GO:0009100">
    <property type="term" value="P:glycoprotein metabolic process"/>
    <property type="evidence" value="ECO:0007669"/>
    <property type="project" value="UniProtKB-ARBA"/>
</dbReference>
<gene>
    <name evidence="2" type="ORF">LCGC14_2285710</name>
</gene>
<sequence>MTTQEKIREILKFLLPILNGINVEYWVDCGTLLGIIREEDILEWDNDGDISYLHSVEAYKELTCHLFWVCDHSGQFVLKGANRRPRVYYSSDLINEPWVDFYGWIDGEGSRYTSDEAGFLKNIWPYKSHIGQCKMVVWQDVETMVPEFPEQRLSQLYGKWAIPRKKVPYW</sequence>
<reference evidence="2" key="1">
    <citation type="journal article" date="2015" name="Nature">
        <title>Complex archaea that bridge the gap between prokaryotes and eukaryotes.</title>
        <authorList>
            <person name="Spang A."/>
            <person name="Saw J.H."/>
            <person name="Jorgensen S.L."/>
            <person name="Zaremba-Niedzwiedzka K."/>
            <person name="Martijn J."/>
            <person name="Lind A.E."/>
            <person name="van Eijk R."/>
            <person name="Schleper C."/>
            <person name="Guy L."/>
            <person name="Ettema T.J."/>
        </authorList>
    </citation>
    <scope>NUCLEOTIDE SEQUENCE</scope>
</reference>
<organism evidence="2">
    <name type="scientific">marine sediment metagenome</name>
    <dbReference type="NCBI Taxonomy" id="412755"/>
    <lineage>
        <taxon>unclassified sequences</taxon>
        <taxon>metagenomes</taxon>
        <taxon>ecological metagenomes</taxon>
    </lineage>
</organism>
<dbReference type="InterPro" id="IPR007074">
    <property type="entry name" value="LicD/FKTN/FKRP_NTP_transf"/>
</dbReference>
<comment type="caution">
    <text evidence="2">The sequence shown here is derived from an EMBL/GenBank/DDBJ whole genome shotgun (WGS) entry which is preliminary data.</text>
</comment>
<feature type="domain" description="LicD/FKTN/FKRP nucleotidyltransferase" evidence="1">
    <location>
        <begin position="22"/>
        <end position="51"/>
    </location>
</feature>
<dbReference type="EMBL" id="LAZR01031903">
    <property type="protein sequence ID" value="KKL52414.1"/>
    <property type="molecule type" value="Genomic_DNA"/>
</dbReference>
<proteinExistence type="predicted"/>
<dbReference type="AlphaFoldDB" id="A0A0F9CT74"/>